<reference evidence="3 4" key="1">
    <citation type="submission" date="2018-09" db="EMBL/GenBank/DDBJ databases">
        <title>Genomic Encyclopedia of Archaeal and Bacterial Type Strains, Phase II (KMG-II): from individual species to whole genera.</title>
        <authorList>
            <person name="Goeker M."/>
        </authorList>
    </citation>
    <scope>NUCLEOTIDE SEQUENCE [LARGE SCALE GENOMIC DNA]</scope>
    <source>
        <strain evidence="3 4">DSM 21950</strain>
    </source>
</reference>
<feature type="transmembrane region" description="Helical" evidence="1">
    <location>
        <begin position="137"/>
        <end position="158"/>
    </location>
</feature>
<dbReference type="PANTHER" id="PTHR43081:SF1">
    <property type="entry name" value="ADENYLATE CYCLASE, TERMINAL-DIFFERENTIATION SPECIFIC"/>
    <property type="match status" value="1"/>
</dbReference>
<dbReference type="InterPro" id="IPR050697">
    <property type="entry name" value="Adenylyl/Guanylyl_Cyclase_3/4"/>
</dbReference>
<dbReference type="InterPro" id="IPR029787">
    <property type="entry name" value="Nucleotide_cyclase"/>
</dbReference>
<dbReference type="OrthoDB" id="9768499at2"/>
<dbReference type="PANTHER" id="PTHR43081">
    <property type="entry name" value="ADENYLATE CYCLASE, TERMINAL-DIFFERENTIATION SPECIFIC-RELATED"/>
    <property type="match status" value="1"/>
</dbReference>
<dbReference type="Pfam" id="PF00211">
    <property type="entry name" value="Guanylate_cyc"/>
    <property type="match status" value="1"/>
</dbReference>
<dbReference type="GO" id="GO:0009190">
    <property type="term" value="P:cyclic nucleotide biosynthetic process"/>
    <property type="evidence" value="ECO:0007669"/>
    <property type="project" value="InterPro"/>
</dbReference>
<evidence type="ECO:0000259" key="2">
    <source>
        <dbReference type="PROSITE" id="PS50125"/>
    </source>
</evidence>
<feature type="transmembrane region" description="Helical" evidence="1">
    <location>
        <begin position="87"/>
        <end position="117"/>
    </location>
</feature>
<proteinExistence type="predicted"/>
<feature type="domain" description="Guanylate cyclase" evidence="2">
    <location>
        <begin position="184"/>
        <end position="313"/>
    </location>
</feature>
<dbReference type="GO" id="GO:0035556">
    <property type="term" value="P:intracellular signal transduction"/>
    <property type="evidence" value="ECO:0007669"/>
    <property type="project" value="InterPro"/>
</dbReference>
<keyword evidence="4" id="KW-1185">Reference proteome</keyword>
<dbReference type="PROSITE" id="PS50125">
    <property type="entry name" value="GUANYLATE_CYCLASE_2"/>
    <property type="match status" value="1"/>
</dbReference>
<keyword evidence="1" id="KW-0472">Membrane</keyword>
<name>A0A419X7W9_9BACT</name>
<accession>A0A419X7W9</accession>
<protein>
    <submittedName>
        <fullName evidence="3">Adenylate cyclase</fullName>
    </submittedName>
</protein>
<gene>
    <name evidence="3" type="ORF">BXY64_0812</name>
</gene>
<evidence type="ECO:0000313" key="3">
    <source>
        <dbReference type="EMBL" id="RKE03802.1"/>
    </source>
</evidence>
<dbReference type="Gene3D" id="3.30.70.1230">
    <property type="entry name" value="Nucleotide cyclase"/>
    <property type="match status" value="1"/>
</dbReference>
<evidence type="ECO:0000256" key="1">
    <source>
        <dbReference type="SAM" id="Phobius"/>
    </source>
</evidence>
<dbReference type="GO" id="GO:0004016">
    <property type="term" value="F:adenylate cyclase activity"/>
    <property type="evidence" value="ECO:0007669"/>
    <property type="project" value="UniProtKB-ARBA"/>
</dbReference>
<dbReference type="InterPro" id="IPR001054">
    <property type="entry name" value="A/G_cyclase"/>
</dbReference>
<dbReference type="RefSeq" id="WP_120238637.1">
    <property type="nucleotide sequence ID" value="NZ_RAPQ01000008.1"/>
</dbReference>
<evidence type="ECO:0000313" key="4">
    <source>
        <dbReference type="Proteomes" id="UP000284531"/>
    </source>
</evidence>
<dbReference type="EMBL" id="RAPQ01000008">
    <property type="protein sequence ID" value="RKE03802.1"/>
    <property type="molecule type" value="Genomic_DNA"/>
</dbReference>
<dbReference type="CDD" id="cd07302">
    <property type="entry name" value="CHD"/>
    <property type="match status" value="1"/>
</dbReference>
<dbReference type="Proteomes" id="UP000284531">
    <property type="component" value="Unassembled WGS sequence"/>
</dbReference>
<dbReference type="SUPFAM" id="SSF55073">
    <property type="entry name" value="Nucleotide cyclase"/>
    <property type="match status" value="1"/>
</dbReference>
<feature type="transmembrane region" description="Helical" evidence="1">
    <location>
        <begin position="55"/>
        <end position="75"/>
    </location>
</feature>
<keyword evidence="1" id="KW-1133">Transmembrane helix</keyword>
<feature type="transmembrane region" description="Helical" evidence="1">
    <location>
        <begin position="12"/>
        <end position="35"/>
    </location>
</feature>
<comment type="caution">
    <text evidence="3">The sequence shown here is derived from an EMBL/GenBank/DDBJ whole genome shotgun (WGS) entry which is preliminary data.</text>
</comment>
<organism evidence="3 4">
    <name type="scientific">Marinifilum flexuosum</name>
    <dbReference type="NCBI Taxonomy" id="1117708"/>
    <lineage>
        <taxon>Bacteria</taxon>
        <taxon>Pseudomonadati</taxon>
        <taxon>Bacteroidota</taxon>
        <taxon>Bacteroidia</taxon>
        <taxon>Marinilabiliales</taxon>
        <taxon>Marinifilaceae</taxon>
    </lineage>
</organism>
<sequence length="363" mass="41740">MLKFNKNSRKVIIDFFIIIAIWISAVFIWDILTSFNPKIEGEIPKHISVAEINKLNLVLAGLFLGSIFGILNVFIKNKQERLRKKSYGRIIFFYSIIHIILTIVTIFLVGIASQLILKGEISRETLQEIRMFVKSSDFFRIVTFTYLVSATIILFQIINQKFGPGVLLDLLLGKYRQPKEVKMVFLFMDLKSSTTYAEKLGHVKYSQLIQDCFSDLTLAVNEFDANIYQYIGDEVVLIWPYNDGIKNAKCIKIFFRFKEYLQKRSDHYMNSYGFLPQFKAGVNGGTLMAAEVGVIKRSIAYHGDVINTASRIQGLCNSFNEEFLASKLIVTDLAFYNSFNYSFIDNIELKGKKEKVDIYAIKQ</sequence>
<keyword evidence="1" id="KW-0812">Transmembrane</keyword>
<dbReference type="AlphaFoldDB" id="A0A419X7W9"/>